<feature type="non-terminal residue" evidence="1">
    <location>
        <position position="1"/>
    </location>
</feature>
<dbReference type="PANTHER" id="PTHR36439">
    <property type="entry name" value="BLL4334 PROTEIN"/>
    <property type="match status" value="1"/>
</dbReference>
<dbReference type="PANTHER" id="PTHR36439:SF1">
    <property type="entry name" value="DUF1697 DOMAIN-CONTAINING PROTEIN"/>
    <property type="match status" value="1"/>
</dbReference>
<name>A0A6S6TVS8_9BACT</name>
<protein>
    <recommendedName>
        <fullName evidence="2">DUF1697 domain-containing protein</fullName>
    </recommendedName>
</protein>
<dbReference type="PIRSF" id="PIRSF008502">
    <property type="entry name" value="UCP008502"/>
    <property type="match status" value="1"/>
</dbReference>
<reference evidence="1" key="1">
    <citation type="submission" date="2020-01" db="EMBL/GenBank/DDBJ databases">
        <authorList>
            <person name="Meier V. D."/>
            <person name="Meier V D."/>
        </authorList>
    </citation>
    <scope>NUCLEOTIDE SEQUENCE</scope>
    <source>
        <strain evidence="1">HLG_WM_MAG_10</strain>
    </source>
</reference>
<dbReference type="AlphaFoldDB" id="A0A6S6TVS8"/>
<accession>A0A6S6TVS8</accession>
<proteinExistence type="predicted"/>
<gene>
    <name evidence="1" type="ORF">HELGO_WM45118</name>
</gene>
<evidence type="ECO:0008006" key="2">
    <source>
        <dbReference type="Google" id="ProtNLM"/>
    </source>
</evidence>
<dbReference type="InterPro" id="IPR012545">
    <property type="entry name" value="DUF1697"/>
</dbReference>
<evidence type="ECO:0000313" key="1">
    <source>
        <dbReference type="EMBL" id="CAA6820850.1"/>
    </source>
</evidence>
<dbReference type="Pfam" id="PF08002">
    <property type="entry name" value="DUF1697"/>
    <property type="match status" value="1"/>
</dbReference>
<dbReference type="Gene3D" id="3.30.70.1280">
    <property type="entry name" value="SP0830-like domains"/>
    <property type="match status" value="1"/>
</dbReference>
<dbReference type="EMBL" id="CACVAQ010000290">
    <property type="protein sequence ID" value="CAA6820850.1"/>
    <property type="molecule type" value="Genomic_DNA"/>
</dbReference>
<dbReference type="SUPFAM" id="SSF160379">
    <property type="entry name" value="SP0830-like"/>
    <property type="match status" value="1"/>
</dbReference>
<sequence length="182" mass="20669">EIIIKMKYIALLRGINVGGQRKIKMADLRTMCEKIGLQEVQTYIQSGNIIFEHAEKDRSVLENALQAQIKITFGFEVPVLVITQAYLQEVAQKNPFLQQHPALDTKLLHVTFLAAEPAKDLVKALAEKDYGTDTFEVLENRVYLYVPNGYGRTKLTNSVFEKKLQVAATTRNWRTIGQLLAF</sequence>
<organism evidence="1">
    <name type="scientific">uncultured Aureispira sp</name>
    <dbReference type="NCBI Taxonomy" id="1331704"/>
    <lineage>
        <taxon>Bacteria</taxon>
        <taxon>Pseudomonadati</taxon>
        <taxon>Bacteroidota</taxon>
        <taxon>Saprospiria</taxon>
        <taxon>Saprospirales</taxon>
        <taxon>Saprospiraceae</taxon>
        <taxon>Aureispira</taxon>
        <taxon>environmental samples</taxon>
    </lineage>
</organism>